<dbReference type="EMBL" id="JAAQTO010000028">
    <property type="protein sequence ID" value="NIC05944.1"/>
    <property type="molecule type" value="Genomic_DNA"/>
</dbReference>
<dbReference type="InterPro" id="IPR036390">
    <property type="entry name" value="WH_DNA-bd_sf"/>
</dbReference>
<dbReference type="Proteomes" id="UP001318321">
    <property type="component" value="Unassembled WGS sequence"/>
</dbReference>
<dbReference type="Pfam" id="PF00126">
    <property type="entry name" value="HTH_1"/>
    <property type="match status" value="1"/>
</dbReference>
<dbReference type="InterPro" id="IPR036388">
    <property type="entry name" value="WH-like_DNA-bd_sf"/>
</dbReference>
<organism evidence="6 7">
    <name type="scientific">Billgrantia bachuensis</name>
    <dbReference type="NCBI Taxonomy" id="2717286"/>
    <lineage>
        <taxon>Bacteria</taxon>
        <taxon>Pseudomonadati</taxon>
        <taxon>Pseudomonadota</taxon>
        <taxon>Gammaproteobacteria</taxon>
        <taxon>Oceanospirillales</taxon>
        <taxon>Halomonadaceae</taxon>
        <taxon>Billgrantia</taxon>
    </lineage>
</organism>
<keyword evidence="7" id="KW-1185">Reference proteome</keyword>
<protein>
    <submittedName>
        <fullName evidence="6">LysR family transcriptional regulator</fullName>
    </submittedName>
</protein>
<dbReference type="CDD" id="cd08473">
    <property type="entry name" value="PBP2_CrgA_like_4"/>
    <property type="match status" value="1"/>
</dbReference>
<comment type="similarity">
    <text evidence="1">Belongs to the LysR transcriptional regulatory family.</text>
</comment>
<dbReference type="PROSITE" id="PS50931">
    <property type="entry name" value="HTH_LYSR"/>
    <property type="match status" value="1"/>
</dbReference>
<name>A0ABX0PRH2_9GAMM</name>
<dbReference type="InterPro" id="IPR058163">
    <property type="entry name" value="LysR-type_TF_proteobact-type"/>
</dbReference>
<dbReference type="InterPro" id="IPR000847">
    <property type="entry name" value="LysR_HTH_N"/>
</dbReference>
<dbReference type="SUPFAM" id="SSF46785">
    <property type="entry name" value="Winged helix' DNA-binding domain"/>
    <property type="match status" value="1"/>
</dbReference>
<evidence type="ECO:0000259" key="5">
    <source>
        <dbReference type="PROSITE" id="PS50931"/>
    </source>
</evidence>
<reference evidence="6 7" key="1">
    <citation type="submission" date="2020-03" db="EMBL/GenBank/DDBJ databases">
        <title>Identification of Halomonas strains.</title>
        <authorList>
            <person name="Xiao Z."/>
            <person name="Dong F."/>
            <person name="Wang Z."/>
            <person name="Zhao J.-Y."/>
        </authorList>
    </citation>
    <scope>NUCLEOTIDE SEQUENCE [LARGE SCALE GENOMIC DNA]</scope>
    <source>
        <strain evidence="6 7">DX6</strain>
    </source>
</reference>
<dbReference type="RefSeq" id="WP_167114685.1">
    <property type="nucleotide sequence ID" value="NZ_JAAQTO010000028.1"/>
</dbReference>
<evidence type="ECO:0000313" key="6">
    <source>
        <dbReference type="EMBL" id="NIC05944.1"/>
    </source>
</evidence>
<dbReference type="PANTHER" id="PTHR30537">
    <property type="entry name" value="HTH-TYPE TRANSCRIPTIONAL REGULATOR"/>
    <property type="match status" value="1"/>
</dbReference>
<evidence type="ECO:0000256" key="3">
    <source>
        <dbReference type="ARBA" id="ARBA00023125"/>
    </source>
</evidence>
<dbReference type="SUPFAM" id="SSF53850">
    <property type="entry name" value="Periplasmic binding protein-like II"/>
    <property type="match status" value="1"/>
</dbReference>
<keyword evidence="4" id="KW-0804">Transcription</keyword>
<dbReference type="Pfam" id="PF03466">
    <property type="entry name" value="LysR_substrate"/>
    <property type="match status" value="1"/>
</dbReference>
<comment type="caution">
    <text evidence="6">The sequence shown here is derived from an EMBL/GenBank/DDBJ whole genome shotgun (WGS) entry which is preliminary data.</text>
</comment>
<keyword evidence="3" id="KW-0238">DNA-binding</keyword>
<dbReference type="PANTHER" id="PTHR30537:SF31">
    <property type="entry name" value="TRANSCRIPTIONAL REGULATOR, LYSR FAMILY"/>
    <property type="match status" value="1"/>
</dbReference>
<evidence type="ECO:0000313" key="7">
    <source>
        <dbReference type="Proteomes" id="UP001318321"/>
    </source>
</evidence>
<evidence type="ECO:0000256" key="2">
    <source>
        <dbReference type="ARBA" id="ARBA00023015"/>
    </source>
</evidence>
<sequence>MQDLNDLYYFVQVVDHGGFAPAGRALGLPKSKLSRRIAQLEERLGTRLIHRSTRHLSVTELGQAYYRHCAAMLVEAEAAEELIQRNLALPRGTVRLSCPPSLLHYLITPLLVRFLAQCPDVEVQVEATSRRVDVIREGFDMAIRVRFPPLEDSDLSMKVLSRSPQRLVAAPAFFEAWPMPRAPGDLAGLPSLDFDQVGRQHDWALDGPEGATAEIRHHPRLVTDNAETLHQAALAGLGVVKLALLVAGQDLQAGRLVDVLPGWEPRGGILHAVFPSRRGVLPAVRALLDFLAENIDEIDFASETAWAVAQGESETRETSQP</sequence>
<accession>A0ABX0PRH2</accession>
<feature type="domain" description="HTH lysR-type" evidence="5">
    <location>
        <begin position="1"/>
        <end position="59"/>
    </location>
</feature>
<proteinExistence type="inferred from homology"/>
<evidence type="ECO:0000256" key="1">
    <source>
        <dbReference type="ARBA" id="ARBA00009437"/>
    </source>
</evidence>
<keyword evidence="2" id="KW-0805">Transcription regulation</keyword>
<dbReference type="Gene3D" id="3.40.190.290">
    <property type="match status" value="1"/>
</dbReference>
<dbReference type="InterPro" id="IPR005119">
    <property type="entry name" value="LysR_subst-bd"/>
</dbReference>
<evidence type="ECO:0000256" key="4">
    <source>
        <dbReference type="ARBA" id="ARBA00023163"/>
    </source>
</evidence>
<dbReference type="Gene3D" id="1.10.10.10">
    <property type="entry name" value="Winged helix-like DNA-binding domain superfamily/Winged helix DNA-binding domain"/>
    <property type="match status" value="1"/>
</dbReference>
<gene>
    <name evidence="6" type="ORF">HBJ55_10940</name>
</gene>